<protein>
    <submittedName>
        <fullName evidence="1">Uncharacterized protein</fullName>
    </submittedName>
</protein>
<sequence length="846" mass="96001">MLNLHACSHYEFRFCSLQQQQVENANALVGKHVQATTTHTNPFFLPSQNLRKKKVQYASLTQNKNHSANNGCQPQAAADEDNAILVNPLPSIKSHLPSASGKVLPSDPNATLLGHDRSSATRSSPKSPNLYSGNVNKHMSSNGLPPSPPADAFSIISRVPWDQVSFKPPPRREPPQKISLDNEHEISASLQELGRRSADDEEAEVSYHEARCNKSAMAQILEKLRIIESVGGRSKYGRSQASQSLEPGRQNSQGKVEDVTVLEAVSDSTSSISFPWEKETERGIIRLQRHPRPAELVLPESELKKLRMKGLRMTRLLKLGKEGVTDVVAKSIHEQWRLCEVVKIKCEGPAALNMKKTQQDLEQRTGGLIVWRSGSTLMFYRGKNYHFPRNKVKLSKHQELDQRGELIKFNHQEPVIHVEYMKDDGTNSESSLESKFDEELDAFMDGLGPRVEGWTREKPVPIDGDLLPAADPNFRTPLRQLQYGHRERIGNTTLTTLRRLFQPLPPQFVVGRDKGLEGLAGAIVKLWERSEMVKICVKRGVSNMKKEMIAEELKRLTGGVLIASDKSCITLHRGNDFLPPAVTEALTQREALASAFQENEEKARRLFRKNSNQDDERVQSFTAGTLRELKELSAKWDSWRTVEVEQNYRDNAVNTARLQALQSMQRKLNIANRKKQRTELELEKVGRSLAPAGAPVDREPITDEEMFMFRKIGLRMKAFLLLGRRGVFDGVVLNMHLHWKHRELVKVILKERDEAAAEVTARMLEYESGGIFICLIKISKGQAAIFYRGRNYQRPPQLRPPNLLTKRKALKRAIELQRHQSLEDDISRLERSIRKMKEKYVFVPNL</sequence>
<accession>A0ACC2BK74</accession>
<evidence type="ECO:0000313" key="2">
    <source>
        <dbReference type="Proteomes" id="UP001162992"/>
    </source>
</evidence>
<reference evidence="2" key="1">
    <citation type="journal article" date="2024" name="Proc. Natl. Acad. Sci. U.S.A.">
        <title>Extraordinary preservation of gene collinearity over three hundred million years revealed in homosporous lycophytes.</title>
        <authorList>
            <person name="Li C."/>
            <person name="Wickell D."/>
            <person name="Kuo L.Y."/>
            <person name="Chen X."/>
            <person name="Nie B."/>
            <person name="Liao X."/>
            <person name="Peng D."/>
            <person name="Ji J."/>
            <person name="Jenkins J."/>
            <person name="Williams M."/>
            <person name="Shu S."/>
            <person name="Plott C."/>
            <person name="Barry K."/>
            <person name="Rajasekar S."/>
            <person name="Grimwood J."/>
            <person name="Han X."/>
            <person name="Sun S."/>
            <person name="Hou Z."/>
            <person name="He W."/>
            <person name="Dai G."/>
            <person name="Sun C."/>
            <person name="Schmutz J."/>
            <person name="Leebens-Mack J.H."/>
            <person name="Li F.W."/>
            <person name="Wang L."/>
        </authorList>
    </citation>
    <scope>NUCLEOTIDE SEQUENCE [LARGE SCALE GENOMIC DNA]</scope>
    <source>
        <strain evidence="2">cv. PW_Plant_1</strain>
    </source>
</reference>
<comment type="caution">
    <text evidence="1">The sequence shown here is derived from an EMBL/GenBank/DDBJ whole genome shotgun (WGS) entry which is preliminary data.</text>
</comment>
<dbReference type="Proteomes" id="UP001162992">
    <property type="component" value="Chromosome 15"/>
</dbReference>
<organism evidence="1 2">
    <name type="scientific">Diphasiastrum complanatum</name>
    <name type="common">Issler's clubmoss</name>
    <name type="synonym">Lycopodium complanatum</name>
    <dbReference type="NCBI Taxonomy" id="34168"/>
    <lineage>
        <taxon>Eukaryota</taxon>
        <taxon>Viridiplantae</taxon>
        <taxon>Streptophyta</taxon>
        <taxon>Embryophyta</taxon>
        <taxon>Tracheophyta</taxon>
        <taxon>Lycopodiopsida</taxon>
        <taxon>Lycopodiales</taxon>
        <taxon>Lycopodiaceae</taxon>
        <taxon>Lycopodioideae</taxon>
        <taxon>Diphasiastrum</taxon>
    </lineage>
</organism>
<gene>
    <name evidence="1" type="ORF">O6H91_15G082200</name>
</gene>
<dbReference type="EMBL" id="CM055106">
    <property type="protein sequence ID" value="KAJ7530156.1"/>
    <property type="molecule type" value="Genomic_DNA"/>
</dbReference>
<evidence type="ECO:0000313" key="1">
    <source>
        <dbReference type="EMBL" id="KAJ7530156.1"/>
    </source>
</evidence>
<name>A0ACC2BK74_DIPCM</name>
<keyword evidence="2" id="KW-1185">Reference proteome</keyword>
<proteinExistence type="predicted"/>